<evidence type="ECO:0000313" key="3">
    <source>
        <dbReference type="EMBL" id="QQG36398.1"/>
    </source>
</evidence>
<feature type="signal peptide" evidence="2">
    <location>
        <begin position="1"/>
        <end position="26"/>
    </location>
</feature>
<dbReference type="Pfam" id="PF13540">
    <property type="entry name" value="RCC1_2"/>
    <property type="match status" value="1"/>
</dbReference>
<proteinExistence type="predicted"/>
<dbReference type="EMBL" id="CP066681">
    <property type="protein sequence ID" value="QQG36398.1"/>
    <property type="molecule type" value="Genomic_DNA"/>
</dbReference>
<name>A0A7T5R2K8_9BACT</name>
<dbReference type="InterPro" id="IPR051210">
    <property type="entry name" value="Ub_ligase/GEF_domain"/>
</dbReference>
<evidence type="ECO:0008006" key="5">
    <source>
        <dbReference type="Google" id="ProtNLM"/>
    </source>
</evidence>
<dbReference type="PANTHER" id="PTHR22870">
    <property type="entry name" value="REGULATOR OF CHROMOSOME CONDENSATION"/>
    <property type="match status" value="1"/>
</dbReference>
<dbReference type="Pfam" id="PF00415">
    <property type="entry name" value="RCC1"/>
    <property type="match status" value="3"/>
</dbReference>
<dbReference type="SUPFAM" id="SSF50985">
    <property type="entry name" value="RCC1/BLIP-II"/>
    <property type="match status" value="2"/>
</dbReference>
<organism evidence="3 4">
    <name type="scientific">Micavibrio aeruginosavorus</name>
    <dbReference type="NCBI Taxonomy" id="349221"/>
    <lineage>
        <taxon>Bacteria</taxon>
        <taxon>Pseudomonadati</taxon>
        <taxon>Bdellovibrionota</taxon>
        <taxon>Bdellovibrionia</taxon>
        <taxon>Bdellovibrionales</taxon>
        <taxon>Pseudobdellovibrionaceae</taxon>
        <taxon>Micavibrio</taxon>
    </lineage>
</organism>
<evidence type="ECO:0000313" key="4">
    <source>
        <dbReference type="Proteomes" id="UP000595362"/>
    </source>
</evidence>
<evidence type="ECO:0000256" key="1">
    <source>
        <dbReference type="ARBA" id="ARBA00022737"/>
    </source>
</evidence>
<keyword evidence="2" id="KW-0732">Signal</keyword>
<dbReference type="Gene3D" id="2.130.10.30">
    <property type="entry name" value="Regulator of chromosome condensation 1/beta-lactamase-inhibitor protein II"/>
    <property type="match status" value="2"/>
</dbReference>
<reference evidence="3 4" key="1">
    <citation type="submission" date="2020-07" db="EMBL/GenBank/DDBJ databases">
        <title>Huge and variable diversity of episymbiotic CPR bacteria and DPANN archaea in groundwater ecosystems.</title>
        <authorList>
            <person name="He C.Y."/>
            <person name="Keren R."/>
            <person name="Whittaker M."/>
            <person name="Farag I.F."/>
            <person name="Doudna J."/>
            <person name="Cate J.H.D."/>
            <person name="Banfield J.F."/>
        </authorList>
    </citation>
    <scope>NUCLEOTIDE SEQUENCE [LARGE SCALE GENOMIC DNA]</scope>
    <source>
        <strain evidence="3">NC_groundwater_70_Ag_B-0.1um_54_66</strain>
    </source>
</reference>
<dbReference type="AlphaFoldDB" id="A0A7T5R2K8"/>
<dbReference type="PROSITE" id="PS50012">
    <property type="entry name" value="RCC1_3"/>
    <property type="match status" value="3"/>
</dbReference>
<dbReference type="PANTHER" id="PTHR22870:SF408">
    <property type="entry name" value="OS09G0560450 PROTEIN"/>
    <property type="match status" value="1"/>
</dbReference>
<sequence length="536" mass="55608">MRRFAIGLFVGLTFLLSALALHSAQAQETVPGDPCSNANQVRQVGGPESATAGYTLVCNGSTWVALKEWTPATGQSLFQIGDDNGGCTTDKNGRIRFDSNDDPPWQFCDGLAWHPFKQPRCQDDGAGACFIDAQRMDSDPDFIPENIIAGTSILDVIGTLVEGMDTAIINAGYFAACAVDAAGAARCWGYGALGQLGNGSYNTPSGLVFVSAGGLSGTTWTNIAVGRTNSCGLRDDGTAWCWGQGTYGANGNSSTSNQNTPVSVNATATSGTSWIDIDAGGFHVCGVRDDGTGWCWGNDGNGGLGNGATAGNLSAPSPITLTGVSGTAWTKIRNGYSNSCGLRDDGTAWCWGYNYYGALGNGNTTQQTAPVAVSTGGVSGTAWTDVSVSIGYHACGVRNDGTAWCWGYGEDGEMGDGTYTVTNSTPRQVSTTGVSGTAWTQVATTEWSNCGLRDDGTAWCWGYNTYGQLGNNSILSTNTPVMIDDSDTTGTAWTNISGGGNYACGLRDDGTAWCWGDPTYGTLAGLDFGAIRPVAE</sequence>
<protein>
    <recommendedName>
        <fullName evidence="5">Regulator of chromosome condensation family protein</fullName>
    </recommendedName>
</protein>
<feature type="chain" id="PRO_5032739504" description="Regulator of chromosome condensation family protein" evidence="2">
    <location>
        <begin position="27"/>
        <end position="536"/>
    </location>
</feature>
<gene>
    <name evidence="3" type="ORF">HYS17_00985</name>
</gene>
<dbReference type="Proteomes" id="UP000595362">
    <property type="component" value="Chromosome"/>
</dbReference>
<keyword evidence="1" id="KW-0677">Repeat</keyword>
<evidence type="ECO:0000256" key="2">
    <source>
        <dbReference type="SAM" id="SignalP"/>
    </source>
</evidence>
<accession>A0A7T5R2K8</accession>
<dbReference type="InterPro" id="IPR009091">
    <property type="entry name" value="RCC1/BLIP-II"/>
</dbReference>
<dbReference type="InterPro" id="IPR000408">
    <property type="entry name" value="Reg_chr_condens"/>
</dbReference>